<dbReference type="Gene3D" id="2.30.30.910">
    <property type="match status" value="1"/>
</dbReference>
<keyword evidence="3 5" id="KW-1005">Bacterial flagellum biogenesis</keyword>
<evidence type="ECO:0000256" key="4">
    <source>
        <dbReference type="ARBA" id="ARBA00024746"/>
    </source>
</evidence>
<feature type="compositionally biased region" description="Polar residues" evidence="6">
    <location>
        <begin position="1"/>
        <end position="25"/>
    </location>
</feature>
<comment type="function">
    <text evidence="4 5">Required for flagellar hook formation. May act as a scaffolding protein.</text>
</comment>
<evidence type="ECO:0000256" key="5">
    <source>
        <dbReference type="RuleBase" id="RU362076"/>
    </source>
</evidence>
<sequence length="227" mass="24480">MTNSIQSTTNTASLYGKTQQKGPQSQKDEFLTMLTAQMTNQDPTEPMKTHEMTAQLAQISTVEQLEKNNVLTSQLMGGISSLNNFASLETVGKDATLALGNFKYDGTSDIKLSGELKLSEKHTNEPVFIQIKDSKGRVVNEIEVDLSKSKEWAWDGKDSDGNKLPEGSYSISAHQKQADGDSGIKEPVPLLTKQTIAAISFQNGGQMSLSGGITVPMGGIVEIAEPK</sequence>
<dbReference type="InterPro" id="IPR025965">
    <property type="entry name" value="FlgD/Vpr_Ig-like"/>
</dbReference>
<dbReference type="Pfam" id="PF03963">
    <property type="entry name" value="FlgD"/>
    <property type="match status" value="1"/>
</dbReference>
<feature type="domain" description="FlgD/Vpr Ig-like" evidence="7">
    <location>
        <begin position="111"/>
        <end position="178"/>
    </location>
</feature>
<feature type="region of interest" description="Disordered" evidence="6">
    <location>
        <begin position="1"/>
        <end position="26"/>
    </location>
</feature>
<dbReference type="EMBL" id="DACRBY010000017">
    <property type="protein sequence ID" value="HAS8540937.1"/>
    <property type="molecule type" value="Genomic_DNA"/>
</dbReference>
<dbReference type="GO" id="GO:0044781">
    <property type="term" value="P:bacterial-type flagellum organization"/>
    <property type="evidence" value="ECO:0007669"/>
    <property type="project" value="UniProtKB-UniRule"/>
</dbReference>
<evidence type="ECO:0000259" key="7">
    <source>
        <dbReference type="Pfam" id="PF13860"/>
    </source>
</evidence>
<organism evidence="8">
    <name type="scientific">Vibrio vulnificus</name>
    <dbReference type="NCBI Taxonomy" id="672"/>
    <lineage>
        <taxon>Bacteria</taxon>
        <taxon>Pseudomonadati</taxon>
        <taxon>Pseudomonadota</taxon>
        <taxon>Gammaproteobacteria</taxon>
        <taxon>Vibrionales</taxon>
        <taxon>Vibrionaceae</taxon>
        <taxon>Vibrio</taxon>
    </lineage>
</organism>
<evidence type="ECO:0000256" key="3">
    <source>
        <dbReference type="ARBA" id="ARBA00022795"/>
    </source>
</evidence>
<evidence type="ECO:0000256" key="6">
    <source>
        <dbReference type="SAM" id="MobiDB-lite"/>
    </source>
</evidence>
<evidence type="ECO:0000256" key="2">
    <source>
        <dbReference type="ARBA" id="ARBA00016013"/>
    </source>
</evidence>
<evidence type="ECO:0000256" key="1">
    <source>
        <dbReference type="ARBA" id="ARBA00010577"/>
    </source>
</evidence>
<gene>
    <name evidence="8" type="ORF">I7730_14195</name>
</gene>
<dbReference type="AlphaFoldDB" id="A0A8H9TFG9"/>
<dbReference type="Pfam" id="PF13860">
    <property type="entry name" value="FlgD_ig"/>
    <property type="match status" value="1"/>
</dbReference>
<comment type="caution">
    <text evidence="8">The sequence shown here is derived from an EMBL/GenBank/DDBJ whole genome shotgun (WGS) entry which is preliminary data.</text>
</comment>
<dbReference type="Proteomes" id="UP000863257">
    <property type="component" value="Unassembled WGS sequence"/>
</dbReference>
<protein>
    <recommendedName>
        <fullName evidence="2 5">Basal-body rod modification protein FlgD</fullName>
    </recommendedName>
</protein>
<reference evidence="8" key="1">
    <citation type="journal article" date="2018" name="Genome Biol.">
        <title>SKESA: strategic k-mer extension for scrupulous assemblies.</title>
        <authorList>
            <person name="Souvorov A."/>
            <person name="Agarwala R."/>
            <person name="Lipman D.J."/>
        </authorList>
    </citation>
    <scope>NUCLEOTIDE SEQUENCE</scope>
    <source>
        <strain evidence="8">BCW_3452</strain>
    </source>
</reference>
<feature type="region of interest" description="Disordered" evidence="6">
    <location>
        <begin position="155"/>
        <end position="184"/>
    </location>
</feature>
<reference evidence="8" key="2">
    <citation type="submission" date="2019-01" db="EMBL/GenBank/DDBJ databases">
        <authorList>
            <consortium name="NCBI Pathogen Detection Project"/>
        </authorList>
    </citation>
    <scope>NUCLEOTIDE SEQUENCE</scope>
    <source>
        <strain evidence="8">BCW_3452</strain>
    </source>
</reference>
<comment type="similarity">
    <text evidence="1 5">Belongs to the FlgD family.</text>
</comment>
<dbReference type="InterPro" id="IPR005648">
    <property type="entry name" value="FlgD"/>
</dbReference>
<proteinExistence type="inferred from homology"/>
<dbReference type="Gene3D" id="2.60.40.4070">
    <property type="match status" value="1"/>
</dbReference>
<accession>A0A8H9TFG9</accession>
<evidence type="ECO:0000313" key="8">
    <source>
        <dbReference type="EMBL" id="HAS8540937.1"/>
    </source>
</evidence>
<name>A0A8H9TFG9_VIBVL</name>